<organism evidence="2 3">
    <name type="scientific">Sphingomonas pseudosanguinis</name>
    <dbReference type="NCBI Taxonomy" id="413712"/>
    <lineage>
        <taxon>Bacteria</taxon>
        <taxon>Pseudomonadati</taxon>
        <taxon>Pseudomonadota</taxon>
        <taxon>Alphaproteobacteria</taxon>
        <taxon>Sphingomonadales</taxon>
        <taxon>Sphingomonadaceae</taxon>
        <taxon>Sphingomonas</taxon>
    </lineage>
</organism>
<protein>
    <submittedName>
        <fullName evidence="2">Uncharacterized protein</fullName>
    </submittedName>
</protein>
<comment type="caution">
    <text evidence="2">The sequence shown here is derived from an EMBL/GenBank/DDBJ whole genome shotgun (WGS) entry which is preliminary data.</text>
</comment>
<dbReference type="RefSeq" id="WP_183950245.1">
    <property type="nucleotide sequence ID" value="NZ_JACIDH010000001.1"/>
</dbReference>
<sequence>MNSRVVCYLLGLGLLAAAPAAHAQGITYDCDTAAGHFSELTLPAGSVPFTVSGKVKLNATAKDKTYIPSTKLIIADATETGQPADVYAGFTLGVLPLDPKKAPAGRSAVQILGFSVNGKDDEILPKSLEVQLGTVQPFRLTYDGSTVAVTLGDESRNFSVKASKPIVRLICSTGEFLYTDLQIVAGR</sequence>
<dbReference type="AlphaFoldDB" id="A0A7W6F249"/>
<keyword evidence="3" id="KW-1185">Reference proteome</keyword>
<evidence type="ECO:0000256" key="1">
    <source>
        <dbReference type="SAM" id="SignalP"/>
    </source>
</evidence>
<name>A0A7W6F249_9SPHN</name>
<dbReference type="Proteomes" id="UP000538670">
    <property type="component" value="Unassembled WGS sequence"/>
</dbReference>
<keyword evidence="1" id="KW-0732">Signal</keyword>
<feature type="chain" id="PRO_5030590283" evidence="1">
    <location>
        <begin position="24"/>
        <end position="187"/>
    </location>
</feature>
<accession>A0A7W6F249</accession>
<evidence type="ECO:0000313" key="3">
    <source>
        <dbReference type="Proteomes" id="UP000538670"/>
    </source>
</evidence>
<gene>
    <name evidence="2" type="ORF">GGR48_000428</name>
</gene>
<feature type="signal peptide" evidence="1">
    <location>
        <begin position="1"/>
        <end position="23"/>
    </location>
</feature>
<proteinExistence type="predicted"/>
<dbReference type="EMBL" id="JACIDH010000001">
    <property type="protein sequence ID" value="MBB3878025.1"/>
    <property type="molecule type" value="Genomic_DNA"/>
</dbReference>
<evidence type="ECO:0000313" key="2">
    <source>
        <dbReference type="EMBL" id="MBB3878025.1"/>
    </source>
</evidence>
<reference evidence="2 3" key="1">
    <citation type="submission" date="2020-08" db="EMBL/GenBank/DDBJ databases">
        <title>Genomic Encyclopedia of Type Strains, Phase IV (KMG-IV): sequencing the most valuable type-strain genomes for metagenomic binning, comparative biology and taxonomic classification.</title>
        <authorList>
            <person name="Goeker M."/>
        </authorList>
    </citation>
    <scope>NUCLEOTIDE SEQUENCE [LARGE SCALE GENOMIC DNA]</scope>
    <source>
        <strain evidence="2 3">DSM 19512</strain>
    </source>
</reference>